<feature type="domain" description="Bacterial sugar transferase" evidence="2">
    <location>
        <begin position="3"/>
        <end position="195"/>
    </location>
</feature>
<protein>
    <submittedName>
        <fullName evidence="3">Putative exported glycosyl transferase</fullName>
    </submittedName>
</protein>
<organism evidence="3">
    <name type="scientific">Bordetella avium</name>
    <dbReference type="NCBI Taxonomy" id="521"/>
    <lineage>
        <taxon>Bacteria</taxon>
        <taxon>Pseudomonadati</taxon>
        <taxon>Pseudomonadota</taxon>
        <taxon>Betaproteobacteria</taxon>
        <taxon>Burkholderiales</taxon>
        <taxon>Alcaligenaceae</taxon>
        <taxon>Bordetella</taxon>
    </lineage>
</organism>
<dbReference type="PANTHER" id="PTHR30576:SF20">
    <property type="entry name" value="QUINOVOSAMINEPHOSPHOTRANSFERAE-RELATED"/>
    <property type="match status" value="1"/>
</dbReference>
<dbReference type="RefSeq" id="WP_039051813.1">
    <property type="nucleotide sequence ID" value="NZ_CP019928.1"/>
</dbReference>
<proteinExistence type="inferred from homology"/>
<reference evidence="3" key="1">
    <citation type="submission" date="2002-01" db="EMBL/GenBank/DDBJ databases">
        <title>Lipopolysaccharide biosynthesis in Bordetella avium.</title>
        <authorList>
            <person name="Spears P.E."/>
            <person name="Orndorff P.E."/>
            <person name="Temple L.M."/>
            <person name="Preston A."/>
            <person name="Maskell D.J."/>
            <person name="Parkhill J."/>
            <person name="Mungall K.L."/>
            <person name="Goodhead I."/>
        </authorList>
    </citation>
    <scope>NUCLEOTIDE SEQUENCE</scope>
    <source>
        <strain evidence="3">197N</strain>
    </source>
</reference>
<dbReference type="GO" id="GO:0016780">
    <property type="term" value="F:phosphotransferase activity, for other substituted phosphate groups"/>
    <property type="evidence" value="ECO:0007669"/>
    <property type="project" value="TreeGrafter"/>
</dbReference>
<gene>
    <name evidence="3" type="primary">wlbG</name>
</gene>
<evidence type="ECO:0000256" key="1">
    <source>
        <dbReference type="ARBA" id="ARBA00006464"/>
    </source>
</evidence>
<dbReference type="PANTHER" id="PTHR30576">
    <property type="entry name" value="COLANIC BIOSYNTHESIS UDP-GLUCOSE LIPID CARRIER TRANSFERASE"/>
    <property type="match status" value="1"/>
</dbReference>
<reference evidence="3" key="2">
    <citation type="submission" date="2002-01" db="EMBL/GenBank/DDBJ databases">
        <authorList>
            <person name="Spears P.A."/>
        </authorList>
    </citation>
    <scope>NUCLEOTIDE SEQUENCE</scope>
    <source>
        <strain evidence="3">197N</strain>
    </source>
</reference>
<comment type="similarity">
    <text evidence="1">Belongs to the bacterial sugar transferase family.</text>
</comment>
<evidence type="ECO:0000313" key="3">
    <source>
        <dbReference type="EMBL" id="CAD21026.1"/>
    </source>
</evidence>
<keyword evidence="3" id="KW-0808">Transferase</keyword>
<dbReference type="InterPro" id="IPR003362">
    <property type="entry name" value="Bact_transf"/>
</dbReference>
<accession>Q8VP01</accession>
<dbReference type="AlphaFoldDB" id="Q8VP01"/>
<sequence length="199" mass="22238">MIKRLFDIAVSGIGLLLCLPLFLILAIAIKLESPGPVFFRQERVGRHGRVFRIHKFRSMRSDAGTGPQITVGGDRRITRVGEYIRRWKLDETAQLIDVLEGTMSLVGPRPEVPRYVAQYPDAMRRTILSIRPGITDLASIVFRNENDILAAAADPERAYVEEVLPRKLALQAQYVRERSFTGDLVILARTVAAVVGKSA</sequence>
<dbReference type="GeneID" id="92936661"/>
<dbReference type="EMBL" id="AJ427964">
    <property type="protein sequence ID" value="CAD21026.1"/>
    <property type="molecule type" value="Genomic_DNA"/>
</dbReference>
<evidence type="ECO:0000259" key="2">
    <source>
        <dbReference type="Pfam" id="PF02397"/>
    </source>
</evidence>
<name>Q8VP01_BORAV</name>
<dbReference type="Pfam" id="PF02397">
    <property type="entry name" value="Bac_transf"/>
    <property type="match status" value="1"/>
</dbReference>